<sequence>MSNLVKGMWVTLDSEDARIIDNNELSDIKIQESYEEEMRRRARQSAQMQGEDGMDGMDDMYEPSFNEGIPAEPIDRLMEDQEGMDGMDGMPSEMSLSDFDGEDGAMQGGTGGQDYGGPGEAYGAGSYDGGQGYGGGPNEMPPNIQKDIDQILNDAQVQANQIVADARMQADQILNQAREEGHRQGYDEGFQEGMAKSEDKVEKTIQKKEKELEARYERMTQSVEPEMVDTLTRIYEHVFNVSFKDDKEIILHLLQTALSRIESSGSLLIHISPDDYDMITDAKEQLMQNVVSPDTVLELVEDPTLKENECIIETDGGIFDCSVGVELEELGRKIKLLSFDRRK</sequence>
<evidence type="ECO:0000259" key="13">
    <source>
        <dbReference type="Pfam" id="PF02108"/>
    </source>
</evidence>
<dbReference type="OrthoDB" id="9786341at2"/>
<dbReference type="RefSeq" id="WP_081373763.1">
    <property type="nucleotide sequence ID" value="NZ_FQXK01000013.1"/>
</dbReference>
<comment type="function">
    <text evidence="1">Needed for flagellar regrowth and assembly.</text>
</comment>
<comment type="subcellular location">
    <subcellularLocation>
        <location evidence="2">Cytoplasm</location>
    </subcellularLocation>
</comment>
<evidence type="ECO:0000256" key="11">
    <source>
        <dbReference type="SAM" id="Coils"/>
    </source>
</evidence>
<comment type="similarity">
    <text evidence="3">Belongs to the FliH family.</text>
</comment>
<keyword evidence="7" id="KW-0653">Protein transport</keyword>
<dbReference type="Pfam" id="PF02108">
    <property type="entry name" value="FliH"/>
    <property type="match status" value="1"/>
</dbReference>
<reference evidence="15" key="1">
    <citation type="submission" date="2016-11" db="EMBL/GenBank/DDBJ databases">
        <authorList>
            <person name="Varghese N."/>
            <person name="Submissions S."/>
        </authorList>
    </citation>
    <scope>NUCLEOTIDE SEQUENCE [LARGE SCALE GENOMIC DNA]</scope>
    <source>
        <strain evidence="15">DSM 3071</strain>
    </source>
</reference>
<evidence type="ECO:0000256" key="9">
    <source>
        <dbReference type="ARBA" id="ARBA00024335"/>
    </source>
</evidence>
<evidence type="ECO:0000256" key="3">
    <source>
        <dbReference type="ARBA" id="ARBA00006602"/>
    </source>
</evidence>
<dbReference type="Gene3D" id="1.20.5.620">
    <property type="entry name" value="F1F0 ATP synthase subunit B, membrane domain"/>
    <property type="match status" value="1"/>
</dbReference>
<dbReference type="STRING" id="1121131.SAMN02745229_01724"/>
<dbReference type="AlphaFoldDB" id="A0A1M5YU98"/>
<dbReference type="NCBIfam" id="TIGR02499">
    <property type="entry name" value="HrpE_YscL_not"/>
    <property type="match status" value="1"/>
</dbReference>
<proteinExistence type="inferred from homology"/>
<evidence type="ECO:0000256" key="2">
    <source>
        <dbReference type="ARBA" id="ARBA00004496"/>
    </source>
</evidence>
<dbReference type="GO" id="GO:0005829">
    <property type="term" value="C:cytosol"/>
    <property type="evidence" value="ECO:0007669"/>
    <property type="project" value="TreeGrafter"/>
</dbReference>
<organism evidence="14 15">
    <name type="scientific">Butyrivibrio fibrisolvens DSM 3071</name>
    <dbReference type="NCBI Taxonomy" id="1121131"/>
    <lineage>
        <taxon>Bacteria</taxon>
        <taxon>Bacillati</taxon>
        <taxon>Bacillota</taxon>
        <taxon>Clostridia</taxon>
        <taxon>Lachnospirales</taxon>
        <taxon>Lachnospiraceae</taxon>
        <taxon>Butyrivibrio</taxon>
    </lineage>
</organism>
<gene>
    <name evidence="14" type="ORF">SAMN02745229_01724</name>
</gene>
<dbReference type="InterPro" id="IPR051472">
    <property type="entry name" value="T3SS_Stator/FliH"/>
</dbReference>
<feature type="domain" description="Flagellar assembly protein FliH/Type III secretion system HrpE" evidence="13">
    <location>
        <begin position="209"/>
        <end position="323"/>
    </location>
</feature>
<dbReference type="EMBL" id="FQXK01000013">
    <property type="protein sequence ID" value="SHI15621.1"/>
    <property type="molecule type" value="Genomic_DNA"/>
</dbReference>
<feature type="compositionally biased region" description="Gly residues" evidence="12">
    <location>
        <begin position="106"/>
        <end position="137"/>
    </location>
</feature>
<evidence type="ECO:0000256" key="1">
    <source>
        <dbReference type="ARBA" id="ARBA00003041"/>
    </source>
</evidence>
<evidence type="ECO:0000313" key="14">
    <source>
        <dbReference type="EMBL" id="SHI15621.1"/>
    </source>
</evidence>
<keyword evidence="5" id="KW-0963">Cytoplasm</keyword>
<dbReference type="GO" id="GO:0030254">
    <property type="term" value="P:protein secretion by the type III secretion system"/>
    <property type="evidence" value="ECO:0007669"/>
    <property type="project" value="InterPro"/>
</dbReference>
<feature type="coiled-coil region" evidence="11">
    <location>
        <begin position="194"/>
        <end position="222"/>
    </location>
</feature>
<keyword evidence="15" id="KW-1185">Reference proteome</keyword>
<accession>A0A1M5YU98</accession>
<keyword evidence="8" id="KW-1006">Bacterial flagellum protein export</keyword>
<evidence type="ECO:0000256" key="8">
    <source>
        <dbReference type="ARBA" id="ARBA00023225"/>
    </source>
</evidence>
<evidence type="ECO:0000256" key="6">
    <source>
        <dbReference type="ARBA" id="ARBA00022795"/>
    </source>
</evidence>
<name>A0A1M5YU98_BUTFI</name>
<evidence type="ECO:0000256" key="4">
    <source>
        <dbReference type="ARBA" id="ARBA00022448"/>
    </source>
</evidence>
<protein>
    <recommendedName>
        <fullName evidence="10">Type 3 secretion system stator protein</fullName>
    </recommendedName>
</protein>
<evidence type="ECO:0000256" key="12">
    <source>
        <dbReference type="SAM" id="MobiDB-lite"/>
    </source>
</evidence>
<dbReference type="PANTHER" id="PTHR34982:SF1">
    <property type="entry name" value="FLAGELLAR ASSEMBLY PROTEIN FLIH"/>
    <property type="match status" value="1"/>
</dbReference>
<keyword evidence="6" id="KW-1005">Bacterial flagellum biogenesis</keyword>
<evidence type="ECO:0000256" key="10">
    <source>
        <dbReference type="ARBA" id="ARBA00040494"/>
    </source>
</evidence>
<dbReference type="GO" id="GO:0044781">
    <property type="term" value="P:bacterial-type flagellum organization"/>
    <property type="evidence" value="ECO:0007669"/>
    <property type="project" value="UniProtKB-KW"/>
</dbReference>
<dbReference type="InterPro" id="IPR018035">
    <property type="entry name" value="Flagellar_FliH/T3SS_HrpE"/>
</dbReference>
<evidence type="ECO:0000256" key="5">
    <source>
        <dbReference type="ARBA" id="ARBA00022490"/>
    </source>
</evidence>
<keyword evidence="4" id="KW-0813">Transport</keyword>
<dbReference type="GeneID" id="89509986"/>
<evidence type="ECO:0000256" key="7">
    <source>
        <dbReference type="ARBA" id="ARBA00022927"/>
    </source>
</evidence>
<dbReference type="Proteomes" id="UP000184278">
    <property type="component" value="Unassembled WGS sequence"/>
</dbReference>
<evidence type="ECO:0000313" key="15">
    <source>
        <dbReference type="Proteomes" id="UP000184278"/>
    </source>
</evidence>
<comment type="similarity">
    <text evidence="9">Belongs to the SctL stator family.</text>
</comment>
<dbReference type="InterPro" id="IPR012842">
    <property type="entry name" value="T3SS_SctL/SctL2"/>
</dbReference>
<keyword evidence="11" id="KW-0175">Coiled coil</keyword>
<feature type="region of interest" description="Disordered" evidence="12">
    <location>
        <begin position="87"/>
        <end position="141"/>
    </location>
</feature>
<dbReference type="PANTHER" id="PTHR34982">
    <property type="entry name" value="YOP PROTEINS TRANSLOCATION PROTEIN L"/>
    <property type="match status" value="1"/>
</dbReference>